<dbReference type="STRING" id="330214.NIDE0644"/>
<dbReference type="NCBIfam" id="TIGR01783">
    <property type="entry name" value="TonB-siderophor"/>
    <property type="match status" value="1"/>
</dbReference>
<dbReference type="GO" id="GO:0015891">
    <property type="term" value="P:siderophore transport"/>
    <property type="evidence" value="ECO:0007669"/>
    <property type="project" value="InterPro"/>
</dbReference>
<keyword evidence="12 19" id="KW-0675">Receptor</keyword>
<dbReference type="Pfam" id="PF07715">
    <property type="entry name" value="Plug"/>
    <property type="match status" value="1"/>
</dbReference>
<keyword evidence="20" id="KW-1185">Reference proteome</keyword>
<dbReference type="InterPro" id="IPR010105">
    <property type="entry name" value="TonB_sidphr_rcpt"/>
</dbReference>
<evidence type="ECO:0000256" key="2">
    <source>
        <dbReference type="ARBA" id="ARBA00009810"/>
    </source>
</evidence>
<comment type="similarity">
    <text evidence="2 14 15">Belongs to the TonB-dependent receptor family.</text>
</comment>
<evidence type="ECO:0000256" key="1">
    <source>
        <dbReference type="ARBA" id="ARBA00004571"/>
    </source>
</evidence>
<name>D8PB07_9BACT</name>
<sequence length="785" mass="85962">MTPGKGPVWVVFAVITSTGCIGPHVAPQDKRDASAVTARSEPAAETVDAPRTATPPTGVPVPIPPIVGVGSTDASRPDDVPVVEVRPVVVASTRESYSVSNSTTATKTDTPIHETPASIQVVPRQVIEDQKTPRMKDALENVSGVRPNQSIGSGNRFIIRGFPDLGKTYRNGLLATSPSGFPFEMDTANIESIEVLKGPASILYGRIEPGGMINVNTKRPLDTPHGALEQQFGSYSFYRTLWDVGGAITDSRSLSVRFAGGYQNSGSFRDFNFIDRKVFNPSVTWRPTDKTTMTVDVEILKQDFRADSGIPVIGTRPAPVPISRSYGDPNTPVSFTNKTHIGFNLDHTFNESWKLTNRFLSSFIDAESIWANPAPAFGNALQADGRTLNRNIFGQTSYVRTYATNLDLTGKFRVMGTQHKLLVGLDYTKATTDYWFFGNFNVSNPALAIDLFNPTYGIPPGLFTAARSITERPNANFNVFQEHWYGLYIQDQVTVFDRLHLLLGGRYDWAEVGRGRGATFDAASAAVDGVTRKDSRFNPRFGLLYDLTPWLAMYGNYVTSFGANNGVSSTNQPFPPQTGKQREAGLKADLFDHRLNATLAFYHLTRNNLVTPDLASGDPLARIVVGEQRSQGIEFDMTGRVTNAVSVIGSYAYTDTRVTKDNSGLQEKRLPGVPLHGGSLWMKYDFAELSGPVKGLSVGFGTYISGSRHGDIQNTFTLPGYVRLDGFAAYRWMIGPTRAIAQVTVRNLLNQEYYENADQNSNVAPRNGVYPGAPMTVFGSLRLEY</sequence>
<dbReference type="SUPFAM" id="SSF56935">
    <property type="entry name" value="Porins"/>
    <property type="match status" value="1"/>
</dbReference>
<keyword evidence="5" id="KW-0410">Iron transport</keyword>
<dbReference type="AlphaFoldDB" id="D8PB07"/>
<feature type="domain" description="TonB-dependent receptor plug" evidence="18">
    <location>
        <begin position="113"/>
        <end position="211"/>
    </location>
</feature>
<dbReference type="HOGENOM" id="CLU_008287_9_4_0"/>
<organism evidence="19 20">
    <name type="scientific">Nitrospira defluvii</name>
    <dbReference type="NCBI Taxonomy" id="330214"/>
    <lineage>
        <taxon>Bacteria</taxon>
        <taxon>Pseudomonadati</taxon>
        <taxon>Nitrospirota</taxon>
        <taxon>Nitrospiria</taxon>
        <taxon>Nitrospirales</taxon>
        <taxon>Nitrospiraceae</taxon>
        <taxon>Nitrospira</taxon>
    </lineage>
</organism>
<dbReference type="KEGG" id="nde:NIDE0644"/>
<evidence type="ECO:0000313" key="20">
    <source>
        <dbReference type="Proteomes" id="UP000001660"/>
    </source>
</evidence>
<reference evidence="19 20" key="1">
    <citation type="journal article" date="2010" name="Proc. Natl. Acad. Sci. U.S.A.">
        <title>A Nitrospira metagenome illuminates the physiology and evolution of globally important nitrite-oxidizing bacteria.</title>
        <authorList>
            <person name="Lucker S."/>
            <person name="Wagner M."/>
            <person name="Maixner F."/>
            <person name="Pelletier E."/>
            <person name="Koch H."/>
            <person name="Vacherie B."/>
            <person name="Rattei T."/>
            <person name="Sinninghe Damste J."/>
            <person name="Spieck E."/>
            <person name="Le Paslier D."/>
            <person name="Daims H."/>
        </authorList>
    </citation>
    <scope>NUCLEOTIDE SEQUENCE [LARGE SCALE GENOMIC DNA]</scope>
</reference>
<evidence type="ECO:0000256" key="15">
    <source>
        <dbReference type="RuleBase" id="RU003357"/>
    </source>
</evidence>
<dbReference type="FunFam" id="2.40.170.20:FF:000005">
    <property type="entry name" value="TonB-dependent siderophore receptor"/>
    <property type="match status" value="1"/>
</dbReference>
<dbReference type="InterPro" id="IPR012910">
    <property type="entry name" value="Plug_dom"/>
</dbReference>
<dbReference type="GO" id="GO:0009279">
    <property type="term" value="C:cell outer membrane"/>
    <property type="evidence" value="ECO:0007669"/>
    <property type="project" value="UniProtKB-SubCell"/>
</dbReference>
<keyword evidence="9" id="KW-0406">Ion transport</keyword>
<evidence type="ECO:0000256" key="16">
    <source>
        <dbReference type="SAM" id="MobiDB-lite"/>
    </source>
</evidence>
<dbReference type="CDD" id="cd01347">
    <property type="entry name" value="ligand_gated_channel"/>
    <property type="match status" value="1"/>
</dbReference>
<evidence type="ECO:0000256" key="8">
    <source>
        <dbReference type="ARBA" id="ARBA00023004"/>
    </source>
</evidence>
<dbReference type="Pfam" id="PF00593">
    <property type="entry name" value="TonB_dep_Rec_b-barrel"/>
    <property type="match status" value="1"/>
</dbReference>
<dbReference type="Gene3D" id="2.170.130.10">
    <property type="entry name" value="TonB-dependent receptor, plug domain"/>
    <property type="match status" value="1"/>
</dbReference>
<keyword evidence="8" id="KW-0408">Iron</keyword>
<keyword evidence="11 14" id="KW-0472">Membrane</keyword>
<dbReference type="PANTHER" id="PTHR32552">
    <property type="entry name" value="FERRICHROME IRON RECEPTOR-RELATED"/>
    <property type="match status" value="1"/>
</dbReference>
<evidence type="ECO:0000259" key="17">
    <source>
        <dbReference type="Pfam" id="PF00593"/>
    </source>
</evidence>
<keyword evidence="6 14" id="KW-0812">Transmembrane</keyword>
<evidence type="ECO:0000256" key="6">
    <source>
        <dbReference type="ARBA" id="ARBA00022692"/>
    </source>
</evidence>
<evidence type="ECO:0000256" key="12">
    <source>
        <dbReference type="ARBA" id="ARBA00023170"/>
    </source>
</evidence>
<evidence type="ECO:0000256" key="14">
    <source>
        <dbReference type="PROSITE-ProRule" id="PRU01360"/>
    </source>
</evidence>
<keyword evidence="3 14" id="KW-0813">Transport</keyword>
<feature type="domain" description="TonB-dependent receptor-like beta-barrel" evidence="17">
    <location>
        <begin position="287"/>
        <end position="748"/>
    </location>
</feature>
<dbReference type="InterPro" id="IPR039426">
    <property type="entry name" value="TonB-dep_rcpt-like"/>
</dbReference>
<accession>D8PB07</accession>
<dbReference type="Gene3D" id="2.40.170.20">
    <property type="entry name" value="TonB-dependent receptor, beta-barrel domain"/>
    <property type="match status" value="1"/>
</dbReference>
<dbReference type="FunFam" id="2.170.130.10:FF:000001">
    <property type="entry name" value="Catecholate siderophore TonB-dependent receptor"/>
    <property type="match status" value="1"/>
</dbReference>
<keyword evidence="4 14" id="KW-1134">Transmembrane beta strand</keyword>
<dbReference type="InterPro" id="IPR036942">
    <property type="entry name" value="Beta-barrel_TonB_sf"/>
</dbReference>
<evidence type="ECO:0000256" key="9">
    <source>
        <dbReference type="ARBA" id="ARBA00023065"/>
    </source>
</evidence>
<evidence type="ECO:0000256" key="10">
    <source>
        <dbReference type="ARBA" id="ARBA00023077"/>
    </source>
</evidence>
<evidence type="ECO:0000256" key="11">
    <source>
        <dbReference type="ARBA" id="ARBA00023136"/>
    </source>
</evidence>
<keyword evidence="10 15" id="KW-0798">TonB box</keyword>
<keyword evidence="7" id="KW-0732">Signal</keyword>
<dbReference type="GO" id="GO:0038023">
    <property type="term" value="F:signaling receptor activity"/>
    <property type="evidence" value="ECO:0007669"/>
    <property type="project" value="InterPro"/>
</dbReference>
<dbReference type="PROSITE" id="PS52016">
    <property type="entry name" value="TONB_DEPENDENT_REC_3"/>
    <property type="match status" value="1"/>
</dbReference>
<dbReference type="GO" id="GO:0015344">
    <property type="term" value="F:siderophore uptake transmembrane transporter activity"/>
    <property type="evidence" value="ECO:0007669"/>
    <property type="project" value="TreeGrafter"/>
</dbReference>
<dbReference type="InterPro" id="IPR037066">
    <property type="entry name" value="Plug_dom_sf"/>
</dbReference>
<evidence type="ECO:0000313" key="19">
    <source>
        <dbReference type="EMBL" id="CBK40416.1"/>
    </source>
</evidence>
<dbReference type="Proteomes" id="UP000001660">
    <property type="component" value="Chromosome"/>
</dbReference>
<evidence type="ECO:0000256" key="3">
    <source>
        <dbReference type="ARBA" id="ARBA00022448"/>
    </source>
</evidence>
<evidence type="ECO:0000259" key="18">
    <source>
        <dbReference type="Pfam" id="PF07715"/>
    </source>
</evidence>
<comment type="subcellular location">
    <subcellularLocation>
        <location evidence="1 14">Cell outer membrane</location>
        <topology evidence="1 14">Multi-pass membrane protein</topology>
    </subcellularLocation>
</comment>
<feature type="region of interest" description="Disordered" evidence="16">
    <location>
        <begin position="23"/>
        <end position="64"/>
    </location>
</feature>
<protein>
    <submittedName>
        <fullName evidence="19">TonB-dependent siderophore receptor</fullName>
    </submittedName>
</protein>
<dbReference type="eggNOG" id="COG4773">
    <property type="taxonomic scope" value="Bacteria"/>
</dbReference>
<dbReference type="EMBL" id="FP929003">
    <property type="protein sequence ID" value="CBK40416.1"/>
    <property type="molecule type" value="Genomic_DNA"/>
</dbReference>
<evidence type="ECO:0000256" key="4">
    <source>
        <dbReference type="ARBA" id="ARBA00022452"/>
    </source>
</evidence>
<dbReference type="PANTHER" id="PTHR32552:SF68">
    <property type="entry name" value="FERRICHROME OUTER MEMBRANE TRANSPORTER_PHAGE RECEPTOR"/>
    <property type="match status" value="1"/>
</dbReference>
<dbReference type="InterPro" id="IPR000531">
    <property type="entry name" value="Beta-barrel_TonB"/>
</dbReference>
<evidence type="ECO:0000256" key="5">
    <source>
        <dbReference type="ARBA" id="ARBA00022496"/>
    </source>
</evidence>
<dbReference type="PROSITE" id="PS51257">
    <property type="entry name" value="PROKAR_LIPOPROTEIN"/>
    <property type="match status" value="1"/>
</dbReference>
<gene>
    <name evidence="19" type="ORF">NIDE0644</name>
</gene>
<proteinExistence type="inferred from homology"/>
<keyword evidence="13 14" id="KW-0998">Cell outer membrane</keyword>
<evidence type="ECO:0000256" key="7">
    <source>
        <dbReference type="ARBA" id="ARBA00022729"/>
    </source>
</evidence>
<evidence type="ECO:0000256" key="13">
    <source>
        <dbReference type="ARBA" id="ARBA00023237"/>
    </source>
</evidence>